<keyword evidence="4" id="KW-1134">Transmembrane beta strand</keyword>
<evidence type="ECO:0000313" key="9">
    <source>
        <dbReference type="Proteomes" id="UP000078459"/>
    </source>
</evidence>
<name>A0A179DHY2_9SPHI</name>
<evidence type="ECO:0000256" key="5">
    <source>
        <dbReference type="ARBA" id="ARBA00022692"/>
    </source>
</evidence>
<reference evidence="8 9" key="2">
    <citation type="submission" date="2016-06" db="EMBL/GenBank/DDBJ databases">
        <title>Pedobacter psychrophilus sp. nov., isolated from Antarctic fragmentary rock.</title>
        <authorList>
            <person name="Svec P."/>
        </authorList>
    </citation>
    <scope>NUCLEOTIDE SEQUENCE [LARGE SCALE GENOMIC DNA]</scope>
    <source>
        <strain evidence="8 9">CCM 8644</strain>
    </source>
</reference>
<dbReference type="GO" id="GO:1990281">
    <property type="term" value="C:efflux pump complex"/>
    <property type="evidence" value="ECO:0007669"/>
    <property type="project" value="TreeGrafter"/>
</dbReference>
<dbReference type="RefSeq" id="WP_068821908.1">
    <property type="nucleotide sequence ID" value="NZ_LWHJ01000022.1"/>
</dbReference>
<dbReference type="InterPro" id="IPR003423">
    <property type="entry name" value="OMP_efflux"/>
</dbReference>
<dbReference type="AlphaFoldDB" id="A0A179DHY2"/>
<keyword evidence="5" id="KW-0812">Transmembrane</keyword>
<evidence type="ECO:0000256" key="6">
    <source>
        <dbReference type="ARBA" id="ARBA00023136"/>
    </source>
</evidence>
<evidence type="ECO:0000256" key="7">
    <source>
        <dbReference type="ARBA" id="ARBA00023237"/>
    </source>
</evidence>
<evidence type="ECO:0000313" key="8">
    <source>
        <dbReference type="EMBL" id="OAQ40676.1"/>
    </source>
</evidence>
<keyword evidence="9" id="KW-1185">Reference proteome</keyword>
<evidence type="ECO:0000256" key="2">
    <source>
        <dbReference type="ARBA" id="ARBA00007613"/>
    </source>
</evidence>
<dbReference type="GO" id="GO:0009279">
    <property type="term" value="C:cell outer membrane"/>
    <property type="evidence" value="ECO:0007669"/>
    <property type="project" value="UniProtKB-SubCell"/>
</dbReference>
<dbReference type="GO" id="GO:0015562">
    <property type="term" value="F:efflux transmembrane transporter activity"/>
    <property type="evidence" value="ECO:0007669"/>
    <property type="project" value="InterPro"/>
</dbReference>
<comment type="similarity">
    <text evidence="2">Belongs to the outer membrane factor (OMF) (TC 1.B.17) family.</text>
</comment>
<evidence type="ECO:0000256" key="4">
    <source>
        <dbReference type="ARBA" id="ARBA00022452"/>
    </source>
</evidence>
<accession>A0A179DHY2</accession>
<evidence type="ECO:0000256" key="3">
    <source>
        <dbReference type="ARBA" id="ARBA00022448"/>
    </source>
</evidence>
<proteinExistence type="inferred from homology"/>
<dbReference type="Pfam" id="PF02321">
    <property type="entry name" value="OEP"/>
    <property type="match status" value="2"/>
</dbReference>
<dbReference type="OrthoDB" id="9771205at2"/>
<gene>
    <name evidence="8" type="ORF">A5893_06970</name>
</gene>
<dbReference type="PANTHER" id="PTHR30026">
    <property type="entry name" value="OUTER MEMBRANE PROTEIN TOLC"/>
    <property type="match status" value="1"/>
</dbReference>
<sequence>MNNYLKYFLILFLISSLGVDAQEKLSLQQAITIALENNYSIKISKTQKEISTNDVSFGNAGILPSVTGDLIQNNNIQTSTVDLASGDTRNANNAKSNNLSYGVGLNWRVFDGFTMFANYDRLKELEKLGELNAQLVVQTTIANVIDTYYNLISQYKQLESTKTALEVSQVRLKNANSRYTLGRGSKLELLAAKVDLNTDTTLLLRQQDLIKNIKVELNQLLARDLNIDFDIEKQIEIDKSLVYENLKPMVDTNSPDVQTANVNQKIVELYIRQIKGARYPTLALTSGYNFSKNTSPPTSFSLRSNTRGFNYGLTASINIFNGFQQGRLEKNAKLELQNANYDLERIKQDVNASLLTAYQNYQTNLKLLMLEESNIDVAKENLDITLEKYRLGSIVPLELREAQRNYIDANARYANALYKTKISEVSIKELTGTLSF</sequence>
<comment type="subcellular location">
    <subcellularLocation>
        <location evidence="1">Cell outer membrane</location>
    </subcellularLocation>
</comment>
<dbReference type="Proteomes" id="UP000078459">
    <property type="component" value="Unassembled WGS sequence"/>
</dbReference>
<keyword evidence="7" id="KW-0998">Cell outer membrane</keyword>
<dbReference type="EMBL" id="LWHJ01000022">
    <property type="protein sequence ID" value="OAQ40676.1"/>
    <property type="molecule type" value="Genomic_DNA"/>
</dbReference>
<dbReference type="STRING" id="1826909.A5893_06970"/>
<dbReference type="Gene3D" id="1.20.1600.10">
    <property type="entry name" value="Outer membrane efflux proteins (OEP)"/>
    <property type="match status" value="1"/>
</dbReference>
<dbReference type="InterPro" id="IPR051906">
    <property type="entry name" value="TolC-like"/>
</dbReference>
<comment type="caution">
    <text evidence="8">The sequence shown here is derived from an EMBL/GenBank/DDBJ whole genome shotgun (WGS) entry which is preliminary data.</text>
</comment>
<reference evidence="8 9" key="1">
    <citation type="submission" date="2016-04" db="EMBL/GenBank/DDBJ databases">
        <authorList>
            <person name="Evans L.H."/>
            <person name="Alamgir A."/>
            <person name="Owens N."/>
            <person name="Weber N.D."/>
            <person name="Virtaneva K."/>
            <person name="Barbian K."/>
            <person name="Babar A."/>
            <person name="Rosenke K."/>
        </authorList>
    </citation>
    <scope>NUCLEOTIDE SEQUENCE [LARGE SCALE GENOMIC DNA]</scope>
    <source>
        <strain evidence="8 9">CCM 8644</strain>
    </source>
</reference>
<dbReference type="SUPFAM" id="SSF56954">
    <property type="entry name" value="Outer membrane efflux proteins (OEP)"/>
    <property type="match status" value="1"/>
</dbReference>
<protein>
    <submittedName>
        <fullName evidence="8">Transporter</fullName>
    </submittedName>
</protein>
<dbReference type="GO" id="GO:0015288">
    <property type="term" value="F:porin activity"/>
    <property type="evidence" value="ECO:0007669"/>
    <property type="project" value="TreeGrafter"/>
</dbReference>
<dbReference type="PANTHER" id="PTHR30026:SF20">
    <property type="entry name" value="OUTER MEMBRANE PROTEIN TOLC"/>
    <property type="match status" value="1"/>
</dbReference>
<keyword evidence="6" id="KW-0472">Membrane</keyword>
<organism evidence="8 9">
    <name type="scientific">Pedobacter psychrophilus</name>
    <dbReference type="NCBI Taxonomy" id="1826909"/>
    <lineage>
        <taxon>Bacteria</taxon>
        <taxon>Pseudomonadati</taxon>
        <taxon>Bacteroidota</taxon>
        <taxon>Sphingobacteriia</taxon>
        <taxon>Sphingobacteriales</taxon>
        <taxon>Sphingobacteriaceae</taxon>
        <taxon>Pedobacter</taxon>
    </lineage>
</organism>
<keyword evidence="3" id="KW-0813">Transport</keyword>
<evidence type="ECO:0000256" key="1">
    <source>
        <dbReference type="ARBA" id="ARBA00004442"/>
    </source>
</evidence>